<evidence type="ECO:0000256" key="1">
    <source>
        <dbReference type="SAM" id="MobiDB-lite"/>
    </source>
</evidence>
<feature type="compositionally biased region" description="Low complexity" evidence="1">
    <location>
        <begin position="173"/>
        <end position="192"/>
    </location>
</feature>
<dbReference type="OMA" id="YDEFVFR"/>
<dbReference type="InterPro" id="IPR012533">
    <property type="entry name" value="YcnI-copper_dom"/>
</dbReference>
<protein>
    <recommendedName>
        <fullName evidence="3">YncI copper-binding domain-containing protein</fullName>
    </recommendedName>
</protein>
<name>A0A163MUM9_ABSGL</name>
<evidence type="ECO:0000313" key="4">
    <source>
        <dbReference type="EMBL" id="SAM08861.1"/>
    </source>
</evidence>
<feature type="region of interest" description="Disordered" evidence="1">
    <location>
        <begin position="147"/>
        <end position="193"/>
    </location>
</feature>
<feature type="domain" description="YncI copper-binding" evidence="3">
    <location>
        <begin position="25"/>
        <end position="165"/>
    </location>
</feature>
<dbReference type="OrthoDB" id="4234at2759"/>
<evidence type="ECO:0000256" key="2">
    <source>
        <dbReference type="SAM" id="SignalP"/>
    </source>
</evidence>
<dbReference type="InParanoid" id="A0A163MUM9"/>
<dbReference type="STRING" id="4829.A0A163MUM9"/>
<dbReference type="Proteomes" id="UP000078561">
    <property type="component" value="Unassembled WGS sequence"/>
</dbReference>
<accession>A0A163MUM9</accession>
<proteinExistence type="predicted"/>
<dbReference type="InterPro" id="IPR038507">
    <property type="entry name" value="YcnI-like_sf"/>
</dbReference>
<evidence type="ECO:0000259" key="3">
    <source>
        <dbReference type="Pfam" id="PF07987"/>
    </source>
</evidence>
<feature type="signal peptide" evidence="2">
    <location>
        <begin position="1"/>
        <end position="24"/>
    </location>
</feature>
<dbReference type="EMBL" id="LT554937">
    <property type="protein sequence ID" value="SAM08861.1"/>
    <property type="molecule type" value="Genomic_DNA"/>
</dbReference>
<dbReference type="AlphaFoldDB" id="A0A163MUM9"/>
<dbReference type="Gene3D" id="2.60.40.2230">
    <property type="entry name" value="Uncharacterised protein YcnI-like PF07987, DUF1775"/>
    <property type="match status" value="1"/>
</dbReference>
<feature type="chain" id="PRO_5007844383" description="YncI copper-binding domain-containing protein" evidence="2">
    <location>
        <begin position="25"/>
        <end position="217"/>
    </location>
</feature>
<keyword evidence="5" id="KW-1185">Reference proteome</keyword>
<sequence>MVYLGRSSLLFAGVAAVLIQGSDAHVEFKNDTVKPNTSLNTALVVPHGCSGSDTVGISVTAPTSVDIGIVPQQVQNWTLVVNYKDATNKTVKDFSWTGGYLAHDGRQEFGVVLNIPQVDLTQKPNVTALFPTVQTCLNGTSNWTSDPKSASYNATKGDKPSPQIVITNEEESPSGSSSGSAPHSSSTSGSSSVLMTQGQQSLPLLAAGLAIVAGIYF</sequence>
<keyword evidence="2" id="KW-0732">Signal</keyword>
<organism evidence="4">
    <name type="scientific">Absidia glauca</name>
    <name type="common">Pin mould</name>
    <dbReference type="NCBI Taxonomy" id="4829"/>
    <lineage>
        <taxon>Eukaryota</taxon>
        <taxon>Fungi</taxon>
        <taxon>Fungi incertae sedis</taxon>
        <taxon>Mucoromycota</taxon>
        <taxon>Mucoromycotina</taxon>
        <taxon>Mucoromycetes</taxon>
        <taxon>Mucorales</taxon>
        <taxon>Cunninghamellaceae</taxon>
        <taxon>Absidia</taxon>
    </lineage>
</organism>
<evidence type="ECO:0000313" key="5">
    <source>
        <dbReference type="Proteomes" id="UP000078561"/>
    </source>
</evidence>
<gene>
    <name evidence="4" type="primary">ABSGL_14527.1 scaffold 14663</name>
</gene>
<dbReference type="Pfam" id="PF07987">
    <property type="entry name" value="DUF1775"/>
    <property type="match status" value="1"/>
</dbReference>
<reference evidence="4" key="1">
    <citation type="submission" date="2016-04" db="EMBL/GenBank/DDBJ databases">
        <authorList>
            <person name="Evans L.H."/>
            <person name="Alamgir A."/>
            <person name="Owens N."/>
            <person name="Weber N.D."/>
            <person name="Virtaneva K."/>
            <person name="Barbian K."/>
            <person name="Babar A."/>
            <person name="Rosenke K."/>
        </authorList>
    </citation>
    <scope>NUCLEOTIDE SEQUENCE [LARGE SCALE GENOMIC DNA]</scope>
    <source>
        <strain evidence="4">CBS 101.48</strain>
    </source>
</reference>